<organism evidence="1 2">
    <name type="scientific">Komagataeibacter melaceti</name>
    <dbReference type="NCBI Taxonomy" id="2766577"/>
    <lineage>
        <taxon>Bacteria</taxon>
        <taxon>Pseudomonadati</taxon>
        <taxon>Pseudomonadota</taxon>
        <taxon>Alphaproteobacteria</taxon>
        <taxon>Acetobacterales</taxon>
        <taxon>Acetobacteraceae</taxon>
        <taxon>Komagataeibacter</taxon>
    </lineage>
</organism>
<comment type="caution">
    <text evidence="1">The sequence shown here is derived from an EMBL/GenBank/DDBJ whole genome shotgun (WGS) entry which is preliminary data.</text>
</comment>
<gene>
    <name evidence="1" type="ORF">DY926_15085</name>
</gene>
<reference evidence="1 2" key="1">
    <citation type="submission" date="2018-08" db="EMBL/GenBank/DDBJ databases">
        <title>Komagataeibacter sp. AV 382.</title>
        <authorList>
            <person name="Skraban J."/>
            <person name="Trcek J."/>
        </authorList>
    </citation>
    <scope>NUCLEOTIDE SEQUENCE [LARGE SCALE GENOMIC DNA]</scope>
    <source>
        <strain evidence="1 2">AV 382</strain>
    </source>
</reference>
<accession>A0A371YWU1</accession>
<dbReference type="RefSeq" id="WP_116704114.1">
    <property type="nucleotide sequence ID" value="NZ_QUWV01000164.1"/>
</dbReference>
<evidence type="ECO:0000313" key="1">
    <source>
        <dbReference type="EMBL" id="RFD18701.1"/>
    </source>
</evidence>
<dbReference type="EMBL" id="QUWV01000164">
    <property type="protein sequence ID" value="RFD18701.1"/>
    <property type="molecule type" value="Genomic_DNA"/>
</dbReference>
<dbReference type="OrthoDB" id="9930479at2"/>
<name>A0A371YWU1_9PROT</name>
<dbReference type="AlphaFoldDB" id="A0A371YWU1"/>
<dbReference type="Proteomes" id="UP000262371">
    <property type="component" value="Unassembled WGS sequence"/>
</dbReference>
<evidence type="ECO:0000313" key="2">
    <source>
        <dbReference type="Proteomes" id="UP000262371"/>
    </source>
</evidence>
<keyword evidence="2" id="KW-1185">Reference proteome</keyword>
<sequence>MQKRSTSKNYSPVIQNLRDSVLTIDTYVQIGHRIGLSYHAQGKKCLDLIGPVEGAATAISEMAKISGIKTEDAMEIAGAMGAAAMRAFEKAEEAKGAAA</sequence>
<protein>
    <submittedName>
        <fullName evidence="1">Uncharacterized protein</fullName>
    </submittedName>
</protein>
<proteinExistence type="predicted"/>